<keyword evidence="4" id="KW-0804">Transcription</keyword>
<evidence type="ECO:0000256" key="7">
    <source>
        <dbReference type="SAM" id="MobiDB-lite"/>
    </source>
</evidence>
<evidence type="ECO:0000256" key="3">
    <source>
        <dbReference type="ARBA" id="ARBA00023015"/>
    </source>
</evidence>
<evidence type="ECO:0000256" key="6">
    <source>
        <dbReference type="PROSITE-ProRule" id="PRU00042"/>
    </source>
</evidence>
<dbReference type="Gene3D" id="4.10.240.10">
    <property type="entry name" value="Zn(2)-C6 fungal-type DNA-binding domain"/>
    <property type="match status" value="1"/>
</dbReference>
<dbReference type="Pfam" id="PF04082">
    <property type="entry name" value="Fungal_trans"/>
    <property type="match status" value="1"/>
</dbReference>
<dbReference type="PANTHER" id="PTHR47660:SF2">
    <property type="entry name" value="TRANSCRIPTION FACTOR WITH C2H2 AND ZN(2)-CYS(6) DNA BINDING DOMAIN (EUROFUNG)"/>
    <property type="match status" value="1"/>
</dbReference>
<dbReference type="InterPro" id="IPR036236">
    <property type="entry name" value="Znf_C2H2_sf"/>
</dbReference>
<dbReference type="EMBL" id="JAZHXJ010000434">
    <property type="protein sequence ID" value="KAL1861351.1"/>
    <property type="molecule type" value="Genomic_DNA"/>
</dbReference>
<gene>
    <name evidence="10" type="ORF">VTK73DRAFT_7126</name>
</gene>
<protein>
    <recommendedName>
        <fullName evidence="12">C2H2-type domain-containing protein</fullName>
    </recommendedName>
</protein>
<dbReference type="PROSITE" id="PS50157">
    <property type="entry name" value="ZINC_FINGER_C2H2_2"/>
    <property type="match status" value="1"/>
</dbReference>
<keyword evidence="3" id="KW-0805">Transcription regulation</keyword>
<dbReference type="Pfam" id="PF00172">
    <property type="entry name" value="Zn_clus"/>
    <property type="match status" value="1"/>
</dbReference>
<evidence type="ECO:0000259" key="9">
    <source>
        <dbReference type="PROSITE" id="PS50157"/>
    </source>
</evidence>
<feature type="domain" description="C2H2-type" evidence="9">
    <location>
        <begin position="10"/>
        <end position="37"/>
    </location>
</feature>
<evidence type="ECO:0000259" key="8">
    <source>
        <dbReference type="PROSITE" id="PS50048"/>
    </source>
</evidence>
<keyword evidence="6" id="KW-0863">Zinc-finger</keyword>
<keyword evidence="2" id="KW-0862">Zinc</keyword>
<dbReference type="CDD" id="cd00067">
    <property type="entry name" value="GAL4"/>
    <property type="match status" value="1"/>
</dbReference>
<organism evidence="10 11">
    <name type="scientific">Phialemonium thermophilum</name>
    <dbReference type="NCBI Taxonomy" id="223376"/>
    <lineage>
        <taxon>Eukaryota</taxon>
        <taxon>Fungi</taxon>
        <taxon>Dikarya</taxon>
        <taxon>Ascomycota</taxon>
        <taxon>Pezizomycotina</taxon>
        <taxon>Sordariomycetes</taxon>
        <taxon>Sordariomycetidae</taxon>
        <taxon>Cephalothecales</taxon>
        <taxon>Cephalothecaceae</taxon>
        <taxon>Phialemonium</taxon>
    </lineage>
</organism>
<dbReference type="PROSITE" id="PS00463">
    <property type="entry name" value="ZN2_CY6_FUNGAL_1"/>
    <property type="match status" value="1"/>
</dbReference>
<reference evidence="10 11" key="1">
    <citation type="journal article" date="2024" name="Commun. Biol.">
        <title>Comparative genomic analysis of thermophilic fungi reveals convergent evolutionary adaptations and gene losses.</title>
        <authorList>
            <person name="Steindorff A.S."/>
            <person name="Aguilar-Pontes M.V."/>
            <person name="Robinson A.J."/>
            <person name="Andreopoulos B."/>
            <person name="LaButti K."/>
            <person name="Kuo A."/>
            <person name="Mondo S."/>
            <person name="Riley R."/>
            <person name="Otillar R."/>
            <person name="Haridas S."/>
            <person name="Lipzen A."/>
            <person name="Grimwood J."/>
            <person name="Schmutz J."/>
            <person name="Clum A."/>
            <person name="Reid I.D."/>
            <person name="Moisan M.C."/>
            <person name="Butler G."/>
            <person name="Nguyen T.T.M."/>
            <person name="Dewar K."/>
            <person name="Conant G."/>
            <person name="Drula E."/>
            <person name="Henrissat B."/>
            <person name="Hansel C."/>
            <person name="Singer S."/>
            <person name="Hutchinson M.I."/>
            <person name="de Vries R.P."/>
            <person name="Natvig D.O."/>
            <person name="Powell A.J."/>
            <person name="Tsang A."/>
            <person name="Grigoriev I.V."/>
        </authorList>
    </citation>
    <scope>NUCLEOTIDE SEQUENCE [LARGE SCALE GENOMIC DNA]</scope>
    <source>
        <strain evidence="10 11">ATCC 24622</strain>
    </source>
</reference>
<dbReference type="Gene3D" id="3.30.160.60">
    <property type="entry name" value="Classic Zinc Finger"/>
    <property type="match status" value="1"/>
</dbReference>
<feature type="region of interest" description="Disordered" evidence="7">
    <location>
        <begin position="93"/>
        <end position="120"/>
    </location>
</feature>
<dbReference type="PANTHER" id="PTHR47660">
    <property type="entry name" value="TRANSCRIPTION FACTOR WITH C2H2 AND ZN(2)-CYS(6) DNA BINDING DOMAIN (EUROFUNG)-RELATED-RELATED"/>
    <property type="match status" value="1"/>
</dbReference>
<dbReference type="SMART" id="SM00066">
    <property type="entry name" value="GAL4"/>
    <property type="match status" value="1"/>
</dbReference>
<dbReference type="InterPro" id="IPR013087">
    <property type="entry name" value="Znf_C2H2_type"/>
</dbReference>
<feature type="region of interest" description="Disordered" evidence="7">
    <location>
        <begin position="741"/>
        <end position="765"/>
    </location>
</feature>
<dbReference type="InterPro" id="IPR007219">
    <property type="entry name" value="XnlR_reg_dom"/>
</dbReference>
<comment type="caution">
    <text evidence="10">The sequence shown here is derived from an EMBL/GenBank/DDBJ whole genome shotgun (WGS) entry which is preliminary data.</text>
</comment>
<name>A0ABR3WG75_9PEZI</name>
<evidence type="ECO:0000256" key="1">
    <source>
        <dbReference type="ARBA" id="ARBA00022723"/>
    </source>
</evidence>
<accession>A0ABR3WG75</accession>
<dbReference type="InterPro" id="IPR001138">
    <property type="entry name" value="Zn2Cys6_DnaBD"/>
</dbReference>
<evidence type="ECO:0000256" key="2">
    <source>
        <dbReference type="ARBA" id="ARBA00022833"/>
    </source>
</evidence>
<proteinExistence type="predicted"/>
<dbReference type="SUPFAM" id="SSF57667">
    <property type="entry name" value="beta-beta-alpha zinc fingers"/>
    <property type="match status" value="1"/>
</dbReference>
<evidence type="ECO:0000256" key="5">
    <source>
        <dbReference type="ARBA" id="ARBA00023242"/>
    </source>
</evidence>
<evidence type="ECO:0008006" key="12">
    <source>
        <dbReference type="Google" id="ProtNLM"/>
    </source>
</evidence>
<evidence type="ECO:0000256" key="4">
    <source>
        <dbReference type="ARBA" id="ARBA00023163"/>
    </source>
</evidence>
<dbReference type="PROSITE" id="PS00028">
    <property type="entry name" value="ZINC_FINGER_C2H2_1"/>
    <property type="match status" value="1"/>
</dbReference>
<keyword evidence="11" id="KW-1185">Reference proteome</keyword>
<keyword evidence="1" id="KW-0479">Metal-binding</keyword>
<dbReference type="PROSITE" id="PS50048">
    <property type="entry name" value="ZN2_CY6_FUNGAL_2"/>
    <property type="match status" value="1"/>
</dbReference>
<evidence type="ECO:0000313" key="11">
    <source>
        <dbReference type="Proteomes" id="UP001586593"/>
    </source>
</evidence>
<dbReference type="SMART" id="SM00355">
    <property type="entry name" value="ZnF_C2H2"/>
    <property type="match status" value="1"/>
</dbReference>
<feature type="compositionally biased region" description="Low complexity" evidence="7">
    <location>
        <begin position="752"/>
        <end position="765"/>
    </location>
</feature>
<dbReference type="SUPFAM" id="SSF57701">
    <property type="entry name" value="Zn2/Cys6 DNA-binding domain"/>
    <property type="match status" value="1"/>
</dbReference>
<evidence type="ECO:0000313" key="10">
    <source>
        <dbReference type="EMBL" id="KAL1861351.1"/>
    </source>
</evidence>
<dbReference type="Proteomes" id="UP001586593">
    <property type="component" value="Unassembled WGS sequence"/>
</dbReference>
<feature type="domain" description="Zn(2)-C6 fungal-type" evidence="8">
    <location>
        <begin position="59"/>
        <end position="88"/>
    </location>
</feature>
<dbReference type="InterPro" id="IPR036864">
    <property type="entry name" value="Zn2-C6_fun-type_DNA-bd_sf"/>
</dbReference>
<keyword evidence="5" id="KW-0539">Nucleus</keyword>
<sequence length="868" mass="95530">MVIDLRSRPYQCPVCPKAFGRADLLKRHVLAHDSPTAKSRRATSPATAASLSLGRVSQACRACAANHLRCTEEKPCHRCAMKGLECVWDRSADPDAATTTTPPPSAEPETADPDHADPCASTDTLVAYEQDSLSCPAEGDQLSEFAPSQLHQTSPQLFQPHHSSDFDGNELPVGQWMPIDTLELDADLGFGLNDIDVRFLEAYNTNLPFELDTRFQHDTQPRPDSSALGASADSCRPAAALGVEAYRNYYWKFRPNVQDHVAAEEHNLSLRSTAHDHASPESRIALPRRVTCARLSLSSRDKILTTVLQSCRSEELSRVVESFPTAELLDTLLQYFLTSPVARPDHFLHSATFDPNKKRPELLAAMVAAGAVLTSDPTLCKLGLAIQECLRNAIPRQASHPLMALWERNNALTRDLELWQAYYIILEIGLWSGYSRKVEIAESFLQPVITMVRRDGRFRRSGYPRPHVPGRDEDGAALHDAWIAWVGEESFKRLAFRLLEHDANASISLLVNPLVSYAEVQLPLPDPSELWAAPSAAHWRDLVLAAPPNSTAARPLTVADCLGDTESLHAFQSVIDAGAASFAFLSCVWRLTWEYSQLTALQRSGSGGRSWNAFLLGSRHEEIVRILQNFRISSELPVAYAGEIAMRVDLHRMHLDVPFDEIQLFAGVDGLEQARHVYSTILEWVASESARRAVWHGGQILRSAQLLSPGHIWGVKAIMLYHASLVLWVYGLLCEAPDAGHHRPAPPPPPAAASGIISPTSSSTAGAVPPGVVYIDGLEDIATQRFIQLGRGVPCIRASRDDVAQAEGGQDVPLTRPDRVMEVVVDVLHRNHGDMFRPHLVDNLIKLIGGLQKASSLWRGMEAQDPGI</sequence>